<feature type="domain" description="DUF7082" evidence="2">
    <location>
        <begin position="436"/>
        <end position="592"/>
    </location>
</feature>
<evidence type="ECO:0000313" key="3">
    <source>
        <dbReference type="EMBL" id="KAK4446916.1"/>
    </source>
</evidence>
<dbReference type="AlphaFoldDB" id="A0AAV9GIU6"/>
<feature type="region of interest" description="Disordered" evidence="1">
    <location>
        <begin position="604"/>
        <end position="651"/>
    </location>
</feature>
<reference evidence="3" key="1">
    <citation type="journal article" date="2023" name="Mol. Phylogenet. Evol.">
        <title>Genome-scale phylogeny and comparative genomics of the fungal order Sordariales.</title>
        <authorList>
            <person name="Hensen N."/>
            <person name="Bonometti L."/>
            <person name="Westerberg I."/>
            <person name="Brannstrom I.O."/>
            <person name="Guillou S."/>
            <person name="Cros-Aarteil S."/>
            <person name="Calhoun S."/>
            <person name="Haridas S."/>
            <person name="Kuo A."/>
            <person name="Mondo S."/>
            <person name="Pangilinan J."/>
            <person name="Riley R."/>
            <person name="LaButti K."/>
            <person name="Andreopoulos B."/>
            <person name="Lipzen A."/>
            <person name="Chen C."/>
            <person name="Yan M."/>
            <person name="Daum C."/>
            <person name="Ng V."/>
            <person name="Clum A."/>
            <person name="Steindorff A."/>
            <person name="Ohm R.A."/>
            <person name="Martin F."/>
            <person name="Silar P."/>
            <person name="Natvig D.O."/>
            <person name="Lalanne C."/>
            <person name="Gautier V."/>
            <person name="Ament-Velasquez S.L."/>
            <person name="Kruys A."/>
            <person name="Hutchinson M.I."/>
            <person name="Powell A.J."/>
            <person name="Barry K."/>
            <person name="Miller A.N."/>
            <person name="Grigoriev I.V."/>
            <person name="Debuchy R."/>
            <person name="Gladieux P."/>
            <person name="Hiltunen Thoren M."/>
            <person name="Johannesson H."/>
        </authorList>
    </citation>
    <scope>NUCLEOTIDE SEQUENCE</scope>
    <source>
        <strain evidence="3">PSN243</strain>
    </source>
</reference>
<dbReference type="EMBL" id="MU865953">
    <property type="protein sequence ID" value="KAK4446916.1"/>
    <property type="molecule type" value="Genomic_DNA"/>
</dbReference>
<organism evidence="3 4">
    <name type="scientific">Podospora aff. communis PSN243</name>
    <dbReference type="NCBI Taxonomy" id="3040156"/>
    <lineage>
        <taxon>Eukaryota</taxon>
        <taxon>Fungi</taxon>
        <taxon>Dikarya</taxon>
        <taxon>Ascomycota</taxon>
        <taxon>Pezizomycotina</taxon>
        <taxon>Sordariomycetes</taxon>
        <taxon>Sordariomycetidae</taxon>
        <taxon>Sordariales</taxon>
        <taxon>Podosporaceae</taxon>
        <taxon>Podospora</taxon>
    </lineage>
</organism>
<dbReference type="PANTHER" id="PTHR39463">
    <property type="entry name" value="MEDUSA"/>
    <property type="match status" value="1"/>
</dbReference>
<gene>
    <name evidence="3" type="ORF">QBC34DRAFT_427728</name>
</gene>
<dbReference type="PANTHER" id="PTHR39463:SF1">
    <property type="entry name" value="MEDUSA"/>
    <property type="match status" value="1"/>
</dbReference>
<sequence length="770" mass="81187">MSAAKFSHQVYKVYEPGYHPHRTIILDEQIESPETLTIRLEEEAVQNGGDLTGDSPTGLLPMSAYKPQPTQLHGYADSAYSQYSPQSYTTQQSESAASQINQLAFAANSAAAGQYLAAQPAPSSSINILSCYPPAGSQGTKISIKASTQGDLLSGNMSSSVPFVSVLFGSHRSASDVVKNSQDGNGTCTYTITTEAPPFLSTTCPSLSNVPLTLLVESASGNEIARASNAGVFSYHDAHSNATGNGVGAGVSGDTTPPDLGSPKTRSPVPRGSPPHQNLPLPGTTTSPPGTRGQSNIPVTNTYGYPPSLSVATAVSQASSSQSDYAADSVVGYGQGSSNMLGTYRSSNFNDPYTRAPPVLRSPHGTGWSPFGSHLDSVRNPIPTIPHAAHTSLTRPGLTPLQHSSSNAPQLYRTSTLNQPGGTGNAGLYGLYHSSKATLKIHGDLGSMAENWTTEEWANKRRLVLFKKQQNGSVLTTSFKPITAAERPPGSICISCIWWEEKQECFVTSVDTISLLEQLVVSAPNKFSVEEKNRIRRNLEGFHPLTVSKGKAESDEFFKLIMGFGNPKPRNIEKDVKVFPWKVLGQALNKIISKYSASSPASHSLPASYPALPPNPGPAPSTTGAADVGGTGGYMSSAHHHSDSVSSPVGRPLSGGASWAAYATANTRTMSPSMKTSSPISTSGLRITTLPAVYDSRGSAHSLTSPYSVSSAHHSSHHSQGSFGQPAIPVSQAHARSWEAYSVADNYPAHTTSHSHVYSGSPYGEGTQRA</sequence>
<comment type="caution">
    <text evidence="3">The sequence shown here is derived from an EMBL/GenBank/DDBJ whole genome shotgun (WGS) entry which is preliminary data.</text>
</comment>
<feature type="compositionally biased region" description="Low complexity" evidence="1">
    <location>
        <begin position="705"/>
        <end position="722"/>
    </location>
</feature>
<dbReference type="Pfam" id="PF23305">
    <property type="entry name" value="DUF7082"/>
    <property type="match status" value="1"/>
</dbReference>
<evidence type="ECO:0000313" key="4">
    <source>
        <dbReference type="Proteomes" id="UP001321760"/>
    </source>
</evidence>
<feature type="region of interest" description="Disordered" evidence="1">
    <location>
        <begin position="698"/>
        <end position="727"/>
    </location>
</feature>
<feature type="region of interest" description="Disordered" evidence="1">
    <location>
        <begin position="244"/>
        <end position="298"/>
    </location>
</feature>
<proteinExistence type="predicted"/>
<dbReference type="Proteomes" id="UP001321760">
    <property type="component" value="Unassembled WGS sequence"/>
</dbReference>
<dbReference type="GO" id="GO:0005634">
    <property type="term" value="C:nucleus"/>
    <property type="evidence" value="ECO:0007669"/>
    <property type="project" value="TreeGrafter"/>
</dbReference>
<accession>A0AAV9GIU6</accession>
<keyword evidence="4" id="KW-1185">Reference proteome</keyword>
<evidence type="ECO:0000256" key="1">
    <source>
        <dbReference type="SAM" id="MobiDB-lite"/>
    </source>
</evidence>
<feature type="compositionally biased region" description="Low complexity" evidence="1">
    <location>
        <begin position="279"/>
        <end position="291"/>
    </location>
</feature>
<evidence type="ECO:0000259" key="2">
    <source>
        <dbReference type="Pfam" id="PF23305"/>
    </source>
</evidence>
<reference evidence="3" key="2">
    <citation type="submission" date="2023-05" db="EMBL/GenBank/DDBJ databases">
        <authorList>
            <consortium name="Lawrence Berkeley National Laboratory"/>
            <person name="Steindorff A."/>
            <person name="Hensen N."/>
            <person name="Bonometti L."/>
            <person name="Westerberg I."/>
            <person name="Brannstrom I.O."/>
            <person name="Guillou S."/>
            <person name="Cros-Aarteil S."/>
            <person name="Calhoun S."/>
            <person name="Haridas S."/>
            <person name="Kuo A."/>
            <person name="Mondo S."/>
            <person name="Pangilinan J."/>
            <person name="Riley R."/>
            <person name="Labutti K."/>
            <person name="Andreopoulos B."/>
            <person name="Lipzen A."/>
            <person name="Chen C."/>
            <person name="Yanf M."/>
            <person name="Daum C."/>
            <person name="Ng V."/>
            <person name="Clum A."/>
            <person name="Ohm R."/>
            <person name="Martin F."/>
            <person name="Silar P."/>
            <person name="Natvig D."/>
            <person name="Lalanne C."/>
            <person name="Gautier V."/>
            <person name="Ament-Velasquez S.L."/>
            <person name="Kruys A."/>
            <person name="Hutchinson M.I."/>
            <person name="Powell A.J."/>
            <person name="Barry K."/>
            <person name="Miller A.N."/>
            <person name="Grigoriev I.V."/>
            <person name="Debuchy R."/>
            <person name="Gladieux P."/>
            <person name="Thoren M.H."/>
            <person name="Johannesson H."/>
        </authorList>
    </citation>
    <scope>NUCLEOTIDE SEQUENCE</scope>
    <source>
        <strain evidence="3">PSN243</strain>
    </source>
</reference>
<name>A0AAV9GIU6_9PEZI</name>
<protein>
    <recommendedName>
        <fullName evidence="2">DUF7082 domain-containing protein</fullName>
    </recommendedName>
</protein>
<dbReference type="InterPro" id="IPR055509">
    <property type="entry name" value="DUF7082"/>
</dbReference>